<dbReference type="Gene3D" id="3.20.20.450">
    <property type="entry name" value="EAL domain"/>
    <property type="match status" value="1"/>
</dbReference>
<dbReference type="InterPro" id="IPR029787">
    <property type="entry name" value="Nucleotide_cyclase"/>
</dbReference>
<dbReference type="InterPro" id="IPR035919">
    <property type="entry name" value="EAL_sf"/>
</dbReference>
<dbReference type="CDD" id="cd01949">
    <property type="entry name" value="GGDEF"/>
    <property type="match status" value="1"/>
</dbReference>
<dbReference type="InterPro" id="IPR050706">
    <property type="entry name" value="Cyclic-di-GMP_PDE-like"/>
</dbReference>
<dbReference type="PANTHER" id="PTHR33121">
    <property type="entry name" value="CYCLIC DI-GMP PHOSPHODIESTERASE PDEF"/>
    <property type="match status" value="1"/>
</dbReference>
<dbReference type="PROSITE" id="PS50887">
    <property type="entry name" value="GGDEF"/>
    <property type="match status" value="1"/>
</dbReference>
<dbReference type="InterPro" id="IPR043128">
    <property type="entry name" value="Rev_trsase/Diguanyl_cyclase"/>
</dbReference>
<protein>
    <recommendedName>
        <fullName evidence="6">Bifunctional diguanylate cyclase/phosphodiesterase</fullName>
    </recommendedName>
</protein>
<dbReference type="SMART" id="SM00052">
    <property type="entry name" value="EAL"/>
    <property type="match status" value="1"/>
</dbReference>
<feature type="transmembrane region" description="Helical" evidence="1">
    <location>
        <begin position="126"/>
        <end position="143"/>
    </location>
</feature>
<dbReference type="SMART" id="SM00267">
    <property type="entry name" value="GGDEF"/>
    <property type="match status" value="1"/>
</dbReference>
<keyword evidence="1" id="KW-0812">Transmembrane</keyword>
<dbReference type="Pfam" id="PF00563">
    <property type="entry name" value="EAL"/>
    <property type="match status" value="1"/>
</dbReference>
<evidence type="ECO:0000313" key="4">
    <source>
        <dbReference type="EMBL" id="GAA3388782.1"/>
    </source>
</evidence>
<feature type="transmembrane region" description="Helical" evidence="1">
    <location>
        <begin position="76"/>
        <end position="95"/>
    </location>
</feature>
<keyword evidence="1" id="KW-0472">Membrane</keyword>
<feature type="domain" description="GGDEF" evidence="3">
    <location>
        <begin position="205"/>
        <end position="329"/>
    </location>
</feature>
<evidence type="ECO:0000256" key="1">
    <source>
        <dbReference type="SAM" id="Phobius"/>
    </source>
</evidence>
<accession>A0ABP6SYN9</accession>
<name>A0ABP6SYN9_9ACTN</name>
<reference evidence="5" key="1">
    <citation type="journal article" date="2019" name="Int. J. Syst. Evol. Microbiol.">
        <title>The Global Catalogue of Microorganisms (GCM) 10K type strain sequencing project: providing services to taxonomists for standard genome sequencing and annotation.</title>
        <authorList>
            <consortium name="The Broad Institute Genomics Platform"/>
            <consortium name="The Broad Institute Genome Sequencing Center for Infectious Disease"/>
            <person name="Wu L."/>
            <person name="Ma J."/>
        </authorList>
    </citation>
    <scope>NUCLEOTIDE SEQUENCE [LARGE SCALE GENOMIC DNA]</scope>
    <source>
        <strain evidence="5">JCM 9458</strain>
    </source>
</reference>
<feature type="domain" description="EAL" evidence="2">
    <location>
        <begin position="328"/>
        <end position="580"/>
    </location>
</feature>
<feature type="transmembrane region" description="Helical" evidence="1">
    <location>
        <begin position="20"/>
        <end position="42"/>
    </location>
</feature>
<dbReference type="InterPro" id="IPR001633">
    <property type="entry name" value="EAL_dom"/>
</dbReference>
<evidence type="ECO:0008006" key="6">
    <source>
        <dbReference type="Google" id="ProtNLM"/>
    </source>
</evidence>
<comment type="caution">
    <text evidence="4">The sequence shown here is derived from an EMBL/GenBank/DDBJ whole genome shotgun (WGS) entry which is preliminary data.</text>
</comment>
<organism evidence="4 5">
    <name type="scientific">Cryptosporangium minutisporangium</name>
    <dbReference type="NCBI Taxonomy" id="113569"/>
    <lineage>
        <taxon>Bacteria</taxon>
        <taxon>Bacillati</taxon>
        <taxon>Actinomycetota</taxon>
        <taxon>Actinomycetes</taxon>
        <taxon>Cryptosporangiales</taxon>
        <taxon>Cryptosporangiaceae</taxon>
        <taxon>Cryptosporangium</taxon>
    </lineage>
</organism>
<dbReference type="SUPFAM" id="SSF55073">
    <property type="entry name" value="Nucleotide cyclase"/>
    <property type="match status" value="1"/>
</dbReference>
<feature type="transmembrane region" description="Helical" evidence="1">
    <location>
        <begin position="102"/>
        <end position="120"/>
    </location>
</feature>
<sequence length="586" mass="62031">MTQLGPVGWWQAPVVATPWLMAAVTGACSVVAGLVAMIIAWCNEPLREAVGETAVGAAAIVVGVFLGVRARRWPRIAFHGVVGSAVAVTTLLIWLARDEGHATAYVIIYSLVSLFTLFFFSWPAGVVHQVVIAASLAVAQLVWQAVPGSVVFALVSINALVAVIIGMLVRMAADADMDPLTGLFNRRGLDRALDEAFADREVTGRAMSVAIVNLDGFRVVNQRIGRAQADRLLRATARAWRLARPAGGTLARTRGDEFVLLLPGADASAAATQADALRALLELPCGLSAGVAEASQAESASHLLGRADAALRRAKREEPGSTVVDTPSDARNQDMVRALPAGEFAVVYQPIVNLATGAVRGAEALLRWTHPERGAIPPVEFIPVAEQSGFILDLGRWVLRTACQEAAGWDWADNPRVTVNVSGRQLHDPCFVQDVRQILAETGLAPSRLVLEITESMVEADAPSAFAALSTLRRDGVQVAIDDFGTGYSSLSRLDRLPVDILKIDQSFVRALRPEGAISPVITAVVALARAMGMTTVAEGIEEPYQAAALRAHGVDAGQGWLYGKPGTPHALATTAATEHHLIAAG</sequence>
<keyword evidence="1" id="KW-1133">Transmembrane helix</keyword>
<evidence type="ECO:0000259" key="3">
    <source>
        <dbReference type="PROSITE" id="PS50887"/>
    </source>
</evidence>
<dbReference type="NCBIfam" id="TIGR00254">
    <property type="entry name" value="GGDEF"/>
    <property type="match status" value="1"/>
</dbReference>
<dbReference type="SUPFAM" id="SSF141868">
    <property type="entry name" value="EAL domain-like"/>
    <property type="match status" value="1"/>
</dbReference>
<proteinExistence type="predicted"/>
<evidence type="ECO:0000313" key="5">
    <source>
        <dbReference type="Proteomes" id="UP001501676"/>
    </source>
</evidence>
<gene>
    <name evidence="4" type="ORF">GCM10020369_36310</name>
</gene>
<dbReference type="Gene3D" id="3.30.70.270">
    <property type="match status" value="1"/>
</dbReference>
<feature type="transmembrane region" description="Helical" evidence="1">
    <location>
        <begin position="49"/>
        <end position="70"/>
    </location>
</feature>
<dbReference type="EMBL" id="BAAAYN010000023">
    <property type="protein sequence ID" value="GAA3388782.1"/>
    <property type="molecule type" value="Genomic_DNA"/>
</dbReference>
<evidence type="ECO:0000259" key="2">
    <source>
        <dbReference type="PROSITE" id="PS50883"/>
    </source>
</evidence>
<keyword evidence="5" id="KW-1185">Reference proteome</keyword>
<dbReference type="PANTHER" id="PTHR33121:SF70">
    <property type="entry name" value="SIGNALING PROTEIN YKOW"/>
    <property type="match status" value="1"/>
</dbReference>
<feature type="transmembrane region" description="Helical" evidence="1">
    <location>
        <begin position="150"/>
        <end position="169"/>
    </location>
</feature>
<dbReference type="Proteomes" id="UP001501676">
    <property type="component" value="Unassembled WGS sequence"/>
</dbReference>
<dbReference type="Pfam" id="PF00990">
    <property type="entry name" value="GGDEF"/>
    <property type="match status" value="1"/>
</dbReference>
<dbReference type="CDD" id="cd01948">
    <property type="entry name" value="EAL"/>
    <property type="match status" value="1"/>
</dbReference>
<dbReference type="PROSITE" id="PS50883">
    <property type="entry name" value="EAL"/>
    <property type="match status" value="1"/>
</dbReference>
<dbReference type="InterPro" id="IPR000160">
    <property type="entry name" value="GGDEF_dom"/>
</dbReference>